<name>A0A0P1AF37_PLAHL</name>
<reference evidence="2" key="1">
    <citation type="submission" date="2014-09" db="EMBL/GenBank/DDBJ databases">
        <authorList>
            <person name="Sharma Rahul"/>
            <person name="Thines Marco"/>
        </authorList>
    </citation>
    <scope>NUCLEOTIDE SEQUENCE [LARGE SCALE GENOMIC DNA]</scope>
</reference>
<protein>
    <submittedName>
        <fullName evidence="1">Uncharacterized protein</fullName>
    </submittedName>
</protein>
<dbReference type="AlphaFoldDB" id="A0A0P1AF37"/>
<dbReference type="RefSeq" id="XP_024576087.1">
    <property type="nucleotide sequence ID" value="XM_024725296.1"/>
</dbReference>
<dbReference type="EMBL" id="CCYD01000435">
    <property type="protein sequence ID" value="CEG39718.1"/>
    <property type="molecule type" value="Genomic_DNA"/>
</dbReference>
<organism evidence="1 2">
    <name type="scientific">Plasmopara halstedii</name>
    <name type="common">Downy mildew of sunflower</name>
    <dbReference type="NCBI Taxonomy" id="4781"/>
    <lineage>
        <taxon>Eukaryota</taxon>
        <taxon>Sar</taxon>
        <taxon>Stramenopiles</taxon>
        <taxon>Oomycota</taxon>
        <taxon>Peronosporomycetes</taxon>
        <taxon>Peronosporales</taxon>
        <taxon>Peronosporaceae</taxon>
        <taxon>Plasmopara</taxon>
    </lineage>
</organism>
<dbReference type="GeneID" id="36405009"/>
<evidence type="ECO:0000313" key="1">
    <source>
        <dbReference type="EMBL" id="CEG39718.1"/>
    </source>
</evidence>
<sequence>MYMNKYNDISKPKVVTPFSVLEKAYHPVTIARLFYKLPKIPELKEFGKQIEKEEKVSLTKQQGCG</sequence>
<dbReference type="Proteomes" id="UP000054928">
    <property type="component" value="Unassembled WGS sequence"/>
</dbReference>
<keyword evidence="2" id="KW-1185">Reference proteome</keyword>
<evidence type="ECO:0000313" key="2">
    <source>
        <dbReference type="Proteomes" id="UP000054928"/>
    </source>
</evidence>
<accession>A0A0P1AF37</accession>
<proteinExistence type="predicted"/>